<evidence type="ECO:0000313" key="2">
    <source>
        <dbReference type="EMBL" id="AEB15042.1"/>
    </source>
</evidence>
<organism evidence="2 3">
    <name type="scientific">Treponema succinifaciens (strain ATCC 33096 / DSM 2489 / 6091)</name>
    <dbReference type="NCBI Taxonomy" id="869209"/>
    <lineage>
        <taxon>Bacteria</taxon>
        <taxon>Pseudomonadati</taxon>
        <taxon>Spirochaetota</taxon>
        <taxon>Spirochaetia</taxon>
        <taxon>Spirochaetales</taxon>
        <taxon>Treponemataceae</taxon>
        <taxon>Treponema</taxon>
    </lineage>
</organism>
<dbReference type="KEGG" id="tsu:Tresu_2173"/>
<accession>F2NWC1</accession>
<dbReference type="AlphaFoldDB" id="F2NWC1"/>
<keyword evidence="1" id="KW-0472">Membrane</keyword>
<sequence>METKTTRIGMETEIDKNLKTLAETKATCYCLRETGQCDSDDCLACSKLSLYQQGVRNLLPVDLLKIDNLATKIIQRKLDNDISFRATSASRWKYFFNCLKWMAIVFLFTIFIPLAAAYFLCTYALDTKGAVYPIIDDETESKVFRVLNETHRNVYDMNNDHEVNCQDFTVMFVYLWAKIYPDDSRAAQIVFNRNFNTGMNHLFVSVQSGKKIFYIEPQGNSVCYRMEHFWGNKYDPGFNREITKSFWYKQMGLPYNGE</sequence>
<dbReference type="GeneID" id="302999295"/>
<proteinExistence type="predicted"/>
<reference evidence="3" key="2">
    <citation type="submission" date="2011-04" db="EMBL/GenBank/DDBJ databases">
        <title>The complete genome of chromosome of Treponema succinifaciens DSM 2489.</title>
        <authorList>
            <person name="Lucas S."/>
            <person name="Copeland A."/>
            <person name="Lapidus A."/>
            <person name="Bruce D."/>
            <person name="Goodwin L."/>
            <person name="Pitluck S."/>
            <person name="Peters L."/>
            <person name="Kyrpides N."/>
            <person name="Mavromatis K."/>
            <person name="Ivanova N."/>
            <person name="Ovchinnikova G."/>
            <person name="Teshima H."/>
            <person name="Detter J.C."/>
            <person name="Tapia R."/>
            <person name="Han C."/>
            <person name="Land M."/>
            <person name="Hauser L."/>
            <person name="Markowitz V."/>
            <person name="Cheng J.-F."/>
            <person name="Hugenholtz P."/>
            <person name="Woyke T."/>
            <person name="Wu D."/>
            <person name="Gronow S."/>
            <person name="Wellnitz S."/>
            <person name="Brambilla E."/>
            <person name="Klenk H.-P."/>
            <person name="Eisen J.A."/>
        </authorList>
    </citation>
    <scope>NUCLEOTIDE SEQUENCE [LARGE SCALE GENOMIC DNA]</scope>
    <source>
        <strain evidence="3">ATCC 33096 / DSM 2489 / 6091</strain>
    </source>
</reference>
<keyword evidence="1" id="KW-1133">Transmembrane helix</keyword>
<evidence type="ECO:0000313" key="3">
    <source>
        <dbReference type="Proteomes" id="UP000006852"/>
    </source>
</evidence>
<dbReference type="eggNOG" id="ENOG5031CVQ">
    <property type="taxonomic scope" value="Bacteria"/>
</dbReference>
<keyword evidence="1" id="KW-0812">Transmembrane</keyword>
<keyword evidence="3" id="KW-1185">Reference proteome</keyword>
<dbReference type="RefSeq" id="WP_013702295.1">
    <property type="nucleotide sequence ID" value="NC_015385.1"/>
</dbReference>
<reference evidence="2 3" key="1">
    <citation type="journal article" date="2011" name="Stand. Genomic Sci.">
        <title>Complete genome sequence of Treponema succinifaciens type strain (6091).</title>
        <authorList>
            <person name="Han C."/>
            <person name="Gronow S."/>
            <person name="Teshima H."/>
            <person name="Lapidus A."/>
            <person name="Nolan M."/>
            <person name="Lucas S."/>
            <person name="Hammon N."/>
            <person name="Deshpande S."/>
            <person name="Cheng J.F."/>
            <person name="Zeytun A."/>
            <person name="Tapia R."/>
            <person name="Goodwin L."/>
            <person name="Pitluck S."/>
            <person name="Liolios K."/>
            <person name="Pagani I."/>
            <person name="Ivanova N."/>
            <person name="Mavromatis K."/>
            <person name="Mikhailova N."/>
            <person name="Huntemann M."/>
            <person name="Pati A."/>
            <person name="Chen A."/>
            <person name="Palaniappan K."/>
            <person name="Land M."/>
            <person name="Hauser L."/>
            <person name="Brambilla E.M."/>
            <person name="Rohde M."/>
            <person name="Goker M."/>
            <person name="Woyke T."/>
            <person name="Bristow J."/>
            <person name="Eisen J.A."/>
            <person name="Markowitz V."/>
            <person name="Hugenholtz P."/>
            <person name="Kyrpides N.C."/>
            <person name="Klenk H.P."/>
            <person name="Detter J.C."/>
        </authorList>
    </citation>
    <scope>NUCLEOTIDE SEQUENCE [LARGE SCALE GENOMIC DNA]</scope>
    <source>
        <strain evidence="3">ATCC 33096 / DSM 2489 / 6091</strain>
    </source>
</reference>
<dbReference type="EMBL" id="CP002631">
    <property type="protein sequence ID" value="AEB15042.1"/>
    <property type="molecule type" value="Genomic_DNA"/>
</dbReference>
<protein>
    <submittedName>
        <fullName evidence="2">Uncharacterized protein</fullName>
    </submittedName>
</protein>
<dbReference type="InterPro" id="IPR018247">
    <property type="entry name" value="EF_Hand_1_Ca_BS"/>
</dbReference>
<dbReference type="PROSITE" id="PS00018">
    <property type="entry name" value="EF_HAND_1"/>
    <property type="match status" value="1"/>
</dbReference>
<gene>
    <name evidence="2" type="ordered locus">Tresu_2173</name>
</gene>
<dbReference type="OrthoDB" id="9878431at2"/>
<feature type="transmembrane region" description="Helical" evidence="1">
    <location>
        <begin position="101"/>
        <end position="120"/>
    </location>
</feature>
<dbReference type="HOGENOM" id="CLU_1077444_0_0_12"/>
<evidence type="ECO:0000256" key="1">
    <source>
        <dbReference type="SAM" id="Phobius"/>
    </source>
</evidence>
<name>F2NWC1_TRES6</name>
<dbReference type="Proteomes" id="UP000006852">
    <property type="component" value="Chromosome"/>
</dbReference>